<sequence>MSVFDHFYHWFEQLCRNIVKGGVSVATMEMLLTNARLEKLLKLREGMVNSDTTVNINKIRDLAKKYEQVKANRELLETFFKRSGIGLMWFGNELQTLHELSMQMTTAHNWHEITLQQALKYDWSMFQTHKNIFDAFDKVQASDISLSMWKAMITEKVNMWSI</sequence>
<keyword evidence="2" id="KW-1185">Reference proteome</keyword>
<dbReference type="Proteomes" id="UP000023152">
    <property type="component" value="Unassembled WGS sequence"/>
</dbReference>
<proteinExistence type="predicted"/>
<name>X6L8Y7_RETFI</name>
<dbReference type="EMBL" id="ASPP01050501">
    <property type="protein sequence ID" value="ETN97204.1"/>
    <property type="molecule type" value="Genomic_DNA"/>
</dbReference>
<feature type="non-terminal residue" evidence="1">
    <location>
        <position position="162"/>
    </location>
</feature>
<evidence type="ECO:0000313" key="2">
    <source>
        <dbReference type="Proteomes" id="UP000023152"/>
    </source>
</evidence>
<gene>
    <name evidence="1" type="ORF">RFI_40327</name>
</gene>
<comment type="caution">
    <text evidence="1">The sequence shown here is derived from an EMBL/GenBank/DDBJ whole genome shotgun (WGS) entry which is preliminary data.</text>
</comment>
<organism evidence="1 2">
    <name type="scientific">Reticulomyxa filosa</name>
    <dbReference type="NCBI Taxonomy" id="46433"/>
    <lineage>
        <taxon>Eukaryota</taxon>
        <taxon>Sar</taxon>
        <taxon>Rhizaria</taxon>
        <taxon>Retaria</taxon>
        <taxon>Foraminifera</taxon>
        <taxon>Monothalamids</taxon>
        <taxon>Reticulomyxidae</taxon>
        <taxon>Reticulomyxa</taxon>
    </lineage>
</organism>
<accession>X6L8Y7</accession>
<evidence type="ECO:0000313" key="1">
    <source>
        <dbReference type="EMBL" id="ETN97204.1"/>
    </source>
</evidence>
<protein>
    <submittedName>
        <fullName evidence="1">Uncharacterized protein</fullName>
    </submittedName>
</protein>
<reference evidence="1 2" key="1">
    <citation type="journal article" date="2013" name="Curr. Biol.">
        <title>The Genome of the Foraminiferan Reticulomyxa filosa.</title>
        <authorList>
            <person name="Glockner G."/>
            <person name="Hulsmann N."/>
            <person name="Schleicher M."/>
            <person name="Noegel A.A."/>
            <person name="Eichinger L."/>
            <person name="Gallinger C."/>
            <person name="Pawlowski J."/>
            <person name="Sierra R."/>
            <person name="Euteneuer U."/>
            <person name="Pillet L."/>
            <person name="Moustafa A."/>
            <person name="Platzer M."/>
            <person name="Groth M."/>
            <person name="Szafranski K."/>
            <person name="Schliwa M."/>
        </authorList>
    </citation>
    <scope>NUCLEOTIDE SEQUENCE [LARGE SCALE GENOMIC DNA]</scope>
</reference>
<dbReference type="AlphaFoldDB" id="X6L8Y7"/>